<feature type="compositionally biased region" description="Low complexity" evidence="6">
    <location>
        <begin position="474"/>
        <end position="493"/>
    </location>
</feature>
<dbReference type="Pfam" id="PF25454">
    <property type="entry name" value="zf-C3HC4_IRF-2BP1_2"/>
    <property type="match status" value="1"/>
</dbReference>
<feature type="region of interest" description="Disordered" evidence="6">
    <location>
        <begin position="61"/>
        <end position="132"/>
    </location>
</feature>
<comment type="similarity">
    <text evidence="2">Belongs to the IRF2BP family.</text>
</comment>
<comment type="subcellular location">
    <subcellularLocation>
        <location evidence="1">Nucleus</location>
    </subcellularLocation>
</comment>
<dbReference type="InterPro" id="IPR022750">
    <property type="entry name" value="IRF-2BP1_2-like_Znf"/>
</dbReference>
<keyword evidence="3" id="KW-0678">Repressor</keyword>
<dbReference type="Pfam" id="PF25457">
    <property type="entry name" value="IRF-2BP1_2_M"/>
    <property type="match status" value="1"/>
</dbReference>
<dbReference type="GO" id="GO:0003714">
    <property type="term" value="F:transcription corepressor activity"/>
    <property type="evidence" value="ECO:0007669"/>
    <property type="project" value="TreeGrafter"/>
</dbReference>
<organism evidence="10 11">
    <name type="scientific">Denticeps clupeoides</name>
    <name type="common">denticle herring</name>
    <dbReference type="NCBI Taxonomy" id="299321"/>
    <lineage>
        <taxon>Eukaryota</taxon>
        <taxon>Metazoa</taxon>
        <taxon>Chordata</taxon>
        <taxon>Craniata</taxon>
        <taxon>Vertebrata</taxon>
        <taxon>Euteleostomi</taxon>
        <taxon>Actinopterygii</taxon>
        <taxon>Neopterygii</taxon>
        <taxon>Teleostei</taxon>
        <taxon>Clupei</taxon>
        <taxon>Clupeiformes</taxon>
        <taxon>Denticipitoidei</taxon>
        <taxon>Denticipitidae</taxon>
        <taxon>Denticeps</taxon>
    </lineage>
</organism>
<feature type="region of interest" description="Disordered" evidence="6">
    <location>
        <begin position="412"/>
        <end position="535"/>
    </location>
</feature>
<feature type="domain" description="IRF-2BP1/2-like middle" evidence="9">
    <location>
        <begin position="198"/>
        <end position="357"/>
    </location>
</feature>
<gene>
    <name evidence="10" type="primary">irf2bp1</name>
</gene>
<dbReference type="FunFam" id="1.10.10.1580:FF:000001">
    <property type="entry name" value="interferon regulatory factor 2-binding protein 2"/>
    <property type="match status" value="1"/>
</dbReference>
<reference evidence="10 11" key="1">
    <citation type="submission" date="2020-06" db="EMBL/GenBank/DDBJ databases">
        <authorList>
            <consortium name="Wellcome Sanger Institute Data Sharing"/>
        </authorList>
    </citation>
    <scope>NUCLEOTIDE SEQUENCE [LARGE SCALE GENOMIC DNA]</scope>
</reference>
<evidence type="ECO:0000259" key="8">
    <source>
        <dbReference type="Pfam" id="PF25454"/>
    </source>
</evidence>
<evidence type="ECO:0000256" key="1">
    <source>
        <dbReference type="ARBA" id="ARBA00004123"/>
    </source>
</evidence>
<evidence type="ECO:0000313" key="11">
    <source>
        <dbReference type="Proteomes" id="UP000694580"/>
    </source>
</evidence>
<accession>A0AAY4E765</accession>
<comment type="function">
    <text evidence="5">Acts as a transcriptional repressor.</text>
</comment>
<dbReference type="InterPro" id="IPR057414">
    <property type="entry name" value="Zf-C3HC4_IRF-2BP1_2"/>
</dbReference>
<dbReference type="Ensembl" id="ENSDCDT00010064003.1">
    <property type="protein sequence ID" value="ENSDCDP00010053498.1"/>
    <property type="gene ID" value="ENSDCDG00010031058.1"/>
</dbReference>
<evidence type="ECO:0000259" key="9">
    <source>
        <dbReference type="Pfam" id="PF25457"/>
    </source>
</evidence>
<dbReference type="Proteomes" id="UP000694580">
    <property type="component" value="Chromosome 19"/>
</dbReference>
<evidence type="ECO:0000256" key="3">
    <source>
        <dbReference type="ARBA" id="ARBA00022491"/>
    </source>
</evidence>
<evidence type="ECO:0000256" key="4">
    <source>
        <dbReference type="ARBA" id="ARBA00023242"/>
    </source>
</evidence>
<name>A0AAY4E765_9TELE</name>
<evidence type="ECO:0000259" key="7">
    <source>
        <dbReference type="Pfam" id="PF11261"/>
    </source>
</evidence>
<dbReference type="GeneID" id="114769209"/>
<dbReference type="GO" id="GO:0005634">
    <property type="term" value="C:nucleus"/>
    <property type="evidence" value="ECO:0007669"/>
    <property type="project" value="UniProtKB-SubCell"/>
</dbReference>
<protein>
    <submittedName>
        <fullName evidence="10">Uncharacterized protein</fullName>
    </submittedName>
</protein>
<keyword evidence="4" id="KW-0539">Nucleus</keyword>
<sequence>MSSSSQASSRRQWCYLCDLPKMPWAMIWDFSEAVCRGCVNYEGADRIELLIETARQLKRTHVMQDGRSPGPQAGGKHGAAAKDGPAEGGRPPAERFERARGEYGSARLPNGLPRLDDGVPPEVSRQSPNARSRAVVGAVPPSLMAQSLVGAPHSFLAAVPALSARAGATPLTISAPILNEISKRQALGMSMGVAPFMSPEFEKDPRERQRNTDALAELSESVRNRTEDWPGRPKAVRDTLAALSGCTPFNVRFKKDHGLVGRVFAFDAKIGLEFELKVFMEYPCGSGQVFSSLLALVKQMFHDCQKDSGKVINSGYKYIEYEKRHGSGDWRQLSELLSDGVRAFKDAPGPDALPQPFLDASCSILPTAICHMGRPGPSRGRRRKTSPEPDGSGIERLPTEEQLRQHWALGTYPGIPAHMPATSLPAAGQPPSLQEGLGPHGSDPSPITALMSVADNVGTAGQSPKDLPGGGSSSGLPHSSAALRPSSASPLPSGQRRLASRNGEPGAAGSSAGTGHAVTMPLTGSIDQGSAAGEPSGAGGPPLCCTICHERLEDTHFVQCPSVPGHKFCFPCTRDFIRSQGSGSEVYCPSGEKCPLVGSNVPWAFMQGEISTILAGDVKVKKERDP</sequence>
<dbReference type="InterPro" id="IPR058682">
    <property type="entry name" value="IRF-2BP1/2-like_M"/>
</dbReference>
<reference evidence="10" key="2">
    <citation type="submission" date="2025-08" db="UniProtKB">
        <authorList>
            <consortium name="Ensembl"/>
        </authorList>
    </citation>
    <scope>IDENTIFICATION</scope>
</reference>
<feature type="domain" description="Interferon regulatory factor 2-binding protein 1/2-like zinc finger" evidence="7">
    <location>
        <begin position="10"/>
        <end position="61"/>
    </location>
</feature>
<feature type="domain" description="Interferon regulatory factor 2-binding protein 1/2-like C3HC4 zinc finger" evidence="8">
    <location>
        <begin position="543"/>
        <end position="614"/>
    </location>
</feature>
<dbReference type="RefSeq" id="XP_028817856.1">
    <property type="nucleotide sequence ID" value="XM_028962023.1"/>
</dbReference>
<reference evidence="10" key="3">
    <citation type="submission" date="2025-09" db="UniProtKB">
        <authorList>
            <consortium name="Ensembl"/>
        </authorList>
    </citation>
    <scope>IDENTIFICATION</scope>
</reference>
<dbReference type="GeneTree" id="ENSGT00940000162120"/>
<dbReference type="Pfam" id="PF11261">
    <property type="entry name" value="IRF-2BP1_2"/>
    <property type="match status" value="1"/>
</dbReference>
<dbReference type="CTD" id="26145"/>
<dbReference type="SUPFAM" id="SSF57850">
    <property type="entry name" value="RING/U-box"/>
    <property type="match status" value="1"/>
</dbReference>
<proteinExistence type="inferred from homology"/>
<evidence type="ECO:0000256" key="6">
    <source>
        <dbReference type="SAM" id="MobiDB-lite"/>
    </source>
</evidence>
<evidence type="ECO:0000256" key="2">
    <source>
        <dbReference type="ARBA" id="ARBA00010802"/>
    </source>
</evidence>
<dbReference type="Gene3D" id="1.10.10.1580">
    <property type="entry name" value="Interferon regulatory factor 2-binding protein"/>
    <property type="match status" value="1"/>
</dbReference>
<dbReference type="AlphaFoldDB" id="A0AAY4E765"/>
<dbReference type="PANTHER" id="PTHR10816">
    <property type="entry name" value="MYELIN TRANSCRIPTION FACTOR 1-RELATED"/>
    <property type="match status" value="1"/>
</dbReference>
<feature type="compositionally biased region" description="Low complexity" evidence="6">
    <location>
        <begin position="507"/>
        <end position="517"/>
    </location>
</feature>
<dbReference type="PANTHER" id="PTHR10816:SF17">
    <property type="entry name" value="INTERFERON REGULATORY FACTOR 2-BINDING PROTEIN 1"/>
    <property type="match status" value="1"/>
</dbReference>
<keyword evidence="11" id="KW-1185">Reference proteome</keyword>
<dbReference type="InterPro" id="IPR044882">
    <property type="entry name" value="I2BP1/2_C3HC4-RING_sf"/>
</dbReference>
<evidence type="ECO:0000256" key="5">
    <source>
        <dbReference type="ARBA" id="ARBA00059947"/>
    </source>
</evidence>
<dbReference type="GO" id="GO:0006357">
    <property type="term" value="P:regulation of transcription by RNA polymerase II"/>
    <property type="evidence" value="ECO:0007669"/>
    <property type="project" value="TreeGrafter"/>
</dbReference>
<feature type="region of interest" description="Disordered" evidence="6">
    <location>
        <begin position="371"/>
        <end position="399"/>
    </location>
</feature>
<feature type="compositionally biased region" description="Basic and acidic residues" evidence="6">
    <location>
        <begin position="92"/>
        <end position="101"/>
    </location>
</feature>
<evidence type="ECO:0000313" key="10">
    <source>
        <dbReference type="Ensembl" id="ENSDCDP00010053498.1"/>
    </source>
</evidence>